<evidence type="ECO:0000313" key="3">
    <source>
        <dbReference type="Proteomes" id="UP000183567"/>
    </source>
</evidence>
<keyword evidence="1" id="KW-0175">Coiled coil</keyword>
<name>A0A1J8QCA4_9AGAM</name>
<protein>
    <submittedName>
        <fullName evidence="2">Uncharacterized protein</fullName>
    </submittedName>
</protein>
<evidence type="ECO:0000256" key="1">
    <source>
        <dbReference type="SAM" id="Coils"/>
    </source>
</evidence>
<dbReference type="Proteomes" id="UP000183567">
    <property type="component" value="Unassembled WGS sequence"/>
</dbReference>
<dbReference type="OrthoDB" id="3182478at2759"/>
<accession>A0A1J8QCA4</accession>
<evidence type="ECO:0000313" key="2">
    <source>
        <dbReference type="EMBL" id="OJA18613.1"/>
    </source>
</evidence>
<organism evidence="2 3">
    <name type="scientific">Rhizopogon vesiculosus</name>
    <dbReference type="NCBI Taxonomy" id="180088"/>
    <lineage>
        <taxon>Eukaryota</taxon>
        <taxon>Fungi</taxon>
        <taxon>Dikarya</taxon>
        <taxon>Basidiomycota</taxon>
        <taxon>Agaricomycotina</taxon>
        <taxon>Agaricomycetes</taxon>
        <taxon>Agaricomycetidae</taxon>
        <taxon>Boletales</taxon>
        <taxon>Suillineae</taxon>
        <taxon>Rhizopogonaceae</taxon>
        <taxon>Rhizopogon</taxon>
    </lineage>
</organism>
<keyword evidence="3" id="KW-1185">Reference proteome</keyword>
<dbReference type="EMBL" id="LVVM01001402">
    <property type="protein sequence ID" value="OJA18613.1"/>
    <property type="molecule type" value="Genomic_DNA"/>
</dbReference>
<feature type="coiled-coil region" evidence="1">
    <location>
        <begin position="16"/>
        <end position="50"/>
    </location>
</feature>
<sequence>MIRRTPTMIPMSDDDVQEIRERVAEQKAQFEAKQKKMSALKKAVDEHNLNEHNMPMLKNILATARDERHKRLGIPGPGPSASGSTS</sequence>
<dbReference type="AlphaFoldDB" id="A0A1J8QCA4"/>
<gene>
    <name evidence="2" type="ORF">AZE42_01768</name>
</gene>
<reference evidence="2 3" key="1">
    <citation type="submission" date="2016-03" db="EMBL/GenBank/DDBJ databases">
        <title>Comparative genomics of the ectomycorrhizal sister species Rhizopogon vinicolor and Rhizopogon vesiculosus (Basidiomycota: Boletales) reveals a divergence of the mating type B locus.</title>
        <authorList>
            <person name="Mujic A.B."/>
            <person name="Kuo A."/>
            <person name="Tritt A."/>
            <person name="Lipzen A."/>
            <person name="Chen C."/>
            <person name="Johnson J."/>
            <person name="Sharma A."/>
            <person name="Barry K."/>
            <person name="Grigoriev I.V."/>
            <person name="Spatafora J.W."/>
        </authorList>
    </citation>
    <scope>NUCLEOTIDE SEQUENCE [LARGE SCALE GENOMIC DNA]</scope>
    <source>
        <strain evidence="2 3">AM-OR11-056</strain>
    </source>
</reference>
<comment type="caution">
    <text evidence="2">The sequence shown here is derived from an EMBL/GenBank/DDBJ whole genome shotgun (WGS) entry which is preliminary data.</text>
</comment>
<proteinExistence type="predicted"/>